<comment type="caution">
    <text evidence="1">The sequence shown here is derived from an EMBL/GenBank/DDBJ whole genome shotgun (WGS) entry which is preliminary data.</text>
</comment>
<evidence type="ECO:0000313" key="1">
    <source>
        <dbReference type="EMBL" id="EKK01041.1"/>
    </source>
</evidence>
<organism evidence="1 2">
    <name type="scientific">Rhodopirellula baltica SH28</name>
    <dbReference type="NCBI Taxonomy" id="993517"/>
    <lineage>
        <taxon>Bacteria</taxon>
        <taxon>Pseudomonadati</taxon>
        <taxon>Planctomycetota</taxon>
        <taxon>Planctomycetia</taxon>
        <taxon>Pirellulales</taxon>
        <taxon>Pirellulaceae</taxon>
        <taxon>Rhodopirellula</taxon>
    </lineage>
</organism>
<name>K5E5I5_RHOBT</name>
<proteinExistence type="predicted"/>
<reference evidence="1 2" key="1">
    <citation type="journal article" date="2013" name="Mar. Genomics">
        <title>Expression of sulfatases in Rhodopirellula baltica and the diversity of sulfatases in the genus Rhodopirellula.</title>
        <authorList>
            <person name="Wegner C.E."/>
            <person name="Richter-Heitmann T."/>
            <person name="Klindworth A."/>
            <person name="Klockow C."/>
            <person name="Richter M."/>
            <person name="Achstetter T."/>
            <person name="Glockner F.O."/>
            <person name="Harder J."/>
        </authorList>
    </citation>
    <scope>NUCLEOTIDE SEQUENCE [LARGE SCALE GENOMIC DNA]</scope>
    <source>
        <strain evidence="1 2">SH28</strain>
    </source>
</reference>
<dbReference type="Proteomes" id="UP000007993">
    <property type="component" value="Unassembled WGS sequence"/>
</dbReference>
<dbReference type="PATRIC" id="fig|993517.3.peg.4037"/>
<accession>K5E5I5</accession>
<evidence type="ECO:0000313" key="2">
    <source>
        <dbReference type="Proteomes" id="UP000007993"/>
    </source>
</evidence>
<protein>
    <submittedName>
        <fullName evidence="1">Uncharacterized protein</fullName>
    </submittedName>
</protein>
<sequence length="44" mass="5054">MPLDAPVTTMPDGIGWTDMTKLERRGAVGWMRLVIERWGRPREA</sequence>
<dbReference type="AlphaFoldDB" id="K5E5I5"/>
<gene>
    <name evidence="1" type="ORF">RBSH_03715</name>
</gene>
<dbReference type="EMBL" id="AMCW01000107">
    <property type="protein sequence ID" value="EKK01041.1"/>
    <property type="molecule type" value="Genomic_DNA"/>
</dbReference>